<feature type="region of interest" description="Disordered" evidence="2">
    <location>
        <begin position="71"/>
        <end position="95"/>
    </location>
</feature>
<dbReference type="VEuPathDB" id="FungiDB:RhiirA1_463306"/>
<accession>A0A2I1H639</accession>
<proteinExistence type="predicted"/>
<protein>
    <submittedName>
        <fullName evidence="3">Uncharacterized protein</fullName>
    </submittedName>
</protein>
<feature type="compositionally biased region" description="Basic and acidic residues" evidence="2">
    <location>
        <begin position="1"/>
        <end position="10"/>
    </location>
</feature>
<comment type="caution">
    <text evidence="3">The sequence shown here is derived from an EMBL/GenBank/DDBJ whole genome shotgun (WGS) entry which is preliminary data.</text>
</comment>
<name>A0A2I1H639_9GLOM</name>
<dbReference type="VEuPathDB" id="FungiDB:RhiirFUN_023609"/>
<dbReference type="Proteomes" id="UP000234323">
    <property type="component" value="Unassembled WGS sequence"/>
</dbReference>
<evidence type="ECO:0000313" key="4">
    <source>
        <dbReference type="Proteomes" id="UP000234323"/>
    </source>
</evidence>
<feature type="coiled-coil region" evidence="1">
    <location>
        <begin position="381"/>
        <end position="434"/>
    </location>
</feature>
<keyword evidence="1" id="KW-0175">Coiled coil</keyword>
<dbReference type="AlphaFoldDB" id="A0A2I1H639"/>
<dbReference type="VEuPathDB" id="FungiDB:RhiirA1_401128"/>
<feature type="region of interest" description="Disordered" evidence="2">
    <location>
        <begin position="1"/>
        <end position="21"/>
    </location>
</feature>
<evidence type="ECO:0000313" key="3">
    <source>
        <dbReference type="EMBL" id="PKY54339.1"/>
    </source>
</evidence>
<evidence type="ECO:0000256" key="1">
    <source>
        <dbReference type="SAM" id="Coils"/>
    </source>
</evidence>
<dbReference type="EMBL" id="LLXI01001585">
    <property type="protein sequence ID" value="PKY54339.1"/>
    <property type="molecule type" value="Genomic_DNA"/>
</dbReference>
<organism evidence="3 4">
    <name type="scientific">Rhizophagus irregularis</name>
    <dbReference type="NCBI Taxonomy" id="588596"/>
    <lineage>
        <taxon>Eukaryota</taxon>
        <taxon>Fungi</taxon>
        <taxon>Fungi incertae sedis</taxon>
        <taxon>Mucoromycota</taxon>
        <taxon>Glomeromycotina</taxon>
        <taxon>Glomeromycetes</taxon>
        <taxon>Glomerales</taxon>
        <taxon>Glomeraceae</taxon>
        <taxon>Rhizophagus</taxon>
    </lineage>
</organism>
<dbReference type="VEuPathDB" id="FungiDB:FUN_008223"/>
<gene>
    <name evidence="3" type="ORF">RhiirA4_501228</name>
</gene>
<evidence type="ECO:0000256" key="2">
    <source>
        <dbReference type="SAM" id="MobiDB-lite"/>
    </source>
</evidence>
<dbReference type="VEuPathDB" id="FungiDB:FUN_000582"/>
<feature type="compositionally biased region" description="Acidic residues" evidence="2">
    <location>
        <begin position="82"/>
        <end position="92"/>
    </location>
</feature>
<reference evidence="3 4" key="1">
    <citation type="submission" date="2015-10" db="EMBL/GenBank/DDBJ databases">
        <title>Genome analyses suggest a sexual origin of heterokaryosis in a supposedly ancient asexual fungus.</title>
        <authorList>
            <person name="Ropars J."/>
            <person name="Sedzielewska K."/>
            <person name="Noel J."/>
            <person name="Charron P."/>
            <person name="Farinelli L."/>
            <person name="Marton T."/>
            <person name="Kruger M."/>
            <person name="Pelin A."/>
            <person name="Brachmann A."/>
            <person name="Corradi N."/>
        </authorList>
    </citation>
    <scope>NUCLEOTIDE SEQUENCE [LARGE SCALE GENOMIC DNA]</scope>
    <source>
        <strain evidence="3 4">A4</strain>
    </source>
</reference>
<dbReference type="VEuPathDB" id="FungiDB:RhiirFUN_023610"/>
<keyword evidence="4" id="KW-1185">Reference proteome</keyword>
<sequence>MVVRRNDTSRTKHLSNNRMPSETYLKDEEGAKLLVLTDWLKNNVGALFVQIKKLETTVECIENYVEEKTGVEPGKEISSDSDSSDSDYEYEPCEAPTSSEKNICKVKCVKKKSGNKKAKPRRNPARAVKNDIITNAGNLNKFGFSFFPNNAHRYSVPLVVHSSATPIEVLPTKKCKDSFKLISAVPKVRMESERQAERIPERPSEKDLSNNLPSDLEELTKVFEKNLEGLENLVKLFKSDAWLIFWLIFRRKVLPETYGIPKLLGKYGISELPGIFFSRNFFFQGLYHLPIIEYMSSQPNFNEHYKNLLDQLPPSMKKDVWLCLTNRKNRPLSEEQVRGIHPDIEELLTREVNRYFNKKNCQKIKIEANTTSDGTSTFSRLDGFEKQLEERELRVQQRENNIKKTIEAQVAEERKHLKDEYDALKSRLESEYNNCMVDMKQKTYSFKHQLESQHNSRLAELEKQYKSHISALDKANAGQQKIHPEWCLYFLHPQ</sequence>
<dbReference type="VEuPathDB" id="FungiDB:RhiirFUN_012383"/>